<accession>A0A3N4H0P5</accession>
<evidence type="ECO:0000313" key="1">
    <source>
        <dbReference type="EMBL" id="RPA64921.1"/>
    </source>
</evidence>
<dbReference type="AlphaFoldDB" id="A0A3N4H0P5"/>
<proteinExistence type="predicted"/>
<organism evidence="1 2">
    <name type="scientific">Gordonia oryzae</name>
    <dbReference type="NCBI Taxonomy" id="2487349"/>
    <lineage>
        <taxon>Bacteria</taxon>
        <taxon>Bacillati</taxon>
        <taxon>Actinomycetota</taxon>
        <taxon>Actinomycetes</taxon>
        <taxon>Mycobacteriales</taxon>
        <taxon>Gordoniaceae</taxon>
        <taxon>Gordonia</taxon>
    </lineage>
</organism>
<comment type="caution">
    <text evidence="1">The sequence shown here is derived from an EMBL/GenBank/DDBJ whole genome shotgun (WGS) entry which is preliminary data.</text>
</comment>
<protein>
    <submittedName>
        <fullName evidence="1">Uncharacterized protein</fullName>
    </submittedName>
</protein>
<dbReference type="RefSeq" id="WP_123927519.1">
    <property type="nucleotide sequence ID" value="NZ_JBPSDP010000004.1"/>
</dbReference>
<sequence>MSVPEGYSAPPVDENICKLAIPVPGREQPILVELPRINWMPGPEVKKYREWLTPYGEAEAKWMNWIAENSTKPEADQDPKPEGVEELLDGFQQREVTLRWLKPYVSTADYRALMDKIPDGMVEWIKQQLSDPSIAVGESSASTDS</sequence>
<dbReference type="EMBL" id="RKMH01000004">
    <property type="protein sequence ID" value="RPA64921.1"/>
    <property type="molecule type" value="Genomic_DNA"/>
</dbReference>
<dbReference type="Proteomes" id="UP000267536">
    <property type="component" value="Unassembled WGS sequence"/>
</dbReference>
<evidence type="ECO:0000313" key="2">
    <source>
        <dbReference type="Proteomes" id="UP000267536"/>
    </source>
</evidence>
<name>A0A3N4H0P5_9ACTN</name>
<keyword evidence="2" id="KW-1185">Reference proteome</keyword>
<gene>
    <name evidence="1" type="ORF">EF294_07505</name>
</gene>
<reference evidence="1 2" key="1">
    <citation type="submission" date="2018-11" db="EMBL/GenBank/DDBJ databases">
        <title>Draft genome sequence of Gordonia sp. RS15-1S isolated from rice stems.</title>
        <authorList>
            <person name="Muangham S."/>
        </authorList>
    </citation>
    <scope>NUCLEOTIDE SEQUENCE [LARGE SCALE GENOMIC DNA]</scope>
    <source>
        <strain evidence="1 2">RS15-1S</strain>
    </source>
</reference>
<dbReference type="OrthoDB" id="4383245at2"/>